<comment type="similarity">
    <text evidence="1">In the N-terminal section; belongs to the glycosyltransferase 20 family.</text>
</comment>
<dbReference type="Gene3D" id="3.40.50.2000">
    <property type="entry name" value="Glycogen Phosphorylase B"/>
    <property type="match status" value="1"/>
</dbReference>
<dbReference type="EMBL" id="BJWL01000020">
    <property type="protein sequence ID" value="GFZ08275.1"/>
    <property type="molecule type" value="Genomic_DNA"/>
</dbReference>
<dbReference type="NCBIfam" id="TIGR00685">
    <property type="entry name" value="T6PP"/>
    <property type="match status" value="1"/>
</dbReference>
<name>A0A7J0GBT4_9ERIC</name>
<dbReference type="Proteomes" id="UP000585474">
    <property type="component" value="Unassembled WGS sequence"/>
</dbReference>
<dbReference type="AlphaFoldDB" id="A0A7J0GBT4"/>
<keyword evidence="4" id="KW-1185">Reference proteome</keyword>
<dbReference type="InterPro" id="IPR001830">
    <property type="entry name" value="Glyco_trans_20"/>
</dbReference>
<dbReference type="Gene3D" id="3.40.50.1000">
    <property type="entry name" value="HAD superfamily/HAD-like"/>
    <property type="match status" value="1"/>
</dbReference>
<dbReference type="InterPro" id="IPR036412">
    <property type="entry name" value="HAD-like_sf"/>
</dbReference>
<dbReference type="InterPro" id="IPR003337">
    <property type="entry name" value="Trehalose_PPase"/>
</dbReference>
<dbReference type="GO" id="GO:0004805">
    <property type="term" value="F:trehalose-phosphatase activity"/>
    <property type="evidence" value="ECO:0007669"/>
    <property type="project" value="TreeGrafter"/>
</dbReference>
<comment type="similarity">
    <text evidence="2">In the C-terminal section; belongs to the trehalose phosphatase family.</text>
</comment>
<accession>A0A7J0GBT4</accession>
<sequence length="335" mass="37501">MPLHEKIAYYPLADCYVLNATRDGLNLSPYEYIVCRQGGRKMDEALGISADSPWTSILVVSEFVGCSPSLNRAIRVNPWDFCVMAESLNVALYMPESESYRVLSLPPNFKKLSTGHIVSAYKKTKRRVVCLDYDGTLVPQASLDELPGCEVNSVLNNLCSEPNNTVFIVSSKGKNSLGELFVECENLGIAAEHGYFIRWNGISNWETSPLPMNFSWKRIAEPIMRLYTESTDGSFIEAKESALVWNHHNADPSFGSCQAKELLDHLFSFCHPVTVKRGHQIVEVKPQGWSKGLVAGSFDYDRYAEPTGLRDKLPRSLLAPSAKNEQGHVLRGRYK</sequence>
<dbReference type="SUPFAM" id="SSF56784">
    <property type="entry name" value="HAD-like"/>
    <property type="match status" value="1"/>
</dbReference>
<dbReference type="Gene3D" id="3.30.70.1020">
    <property type="entry name" value="Trehalose-6-phosphate phosphatase related protein, domain 2"/>
    <property type="match status" value="1"/>
</dbReference>
<evidence type="ECO:0000256" key="2">
    <source>
        <dbReference type="ARBA" id="ARBA00006330"/>
    </source>
</evidence>
<dbReference type="FunFam" id="3.40.50.1000:FF:000054">
    <property type="entry name" value="alpha,alpha-trehalose-phosphate synthase [UDP-forming] 6"/>
    <property type="match status" value="1"/>
</dbReference>
<evidence type="ECO:0000313" key="3">
    <source>
        <dbReference type="EMBL" id="GFZ08275.1"/>
    </source>
</evidence>
<dbReference type="OrthoDB" id="755951at2759"/>
<dbReference type="SUPFAM" id="SSF53756">
    <property type="entry name" value="UDP-Glycosyltransferase/glycogen phosphorylase"/>
    <property type="match status" value="1"/>
</dbReference>
<evidence type="ECO:0000313" key="4">
    <source>
        <dbReference type="Proteomes" id="UP000585474"/>
    </source>
</evidence>
<dbReference type="GO" id="GO:0005829">
    <property type="term" value="C:cytosol"/>
    <property type="evidence" value="ECO:0007669"/>
    <property type="project" value="TreeGrafter"/>
</dbReference>
<dbReference type="GO" id="GO:0005992">
    <property type="term" value="P:trehalose biosynthetic process"/>
    <property type="evidence" value="ECO:0007669"/>
    <property type="project" value="InterPro"/>
</dbReference>
<dbReference type="InterPro" id="IPR023214">
    <property type="entry name" value="HAD_sf"/>
</dbReference>
<dbReference type="PANTHER" id="PTHR10788:SF55">
    <property type="entry name" value="ALPHA,ALPHA-TREHALOSE-PHOSPHATE SYNTHASE [UDP-FORMING] 10-RELATED"/>
    <property type="match status" value="1"/>
</dbReference>
<dbReference type="Pfam" id="PF00982">
    <property type="entry name" value="Glyco_transf_20"/>
    <property type="match status" value="1"/>
</dbReference>
<protein>
    <submittedName>
        <fullName evidence="3">Trehalose phosphate synthase</fullName>
    </submittedName>
</protein>
<evidence type="ECO:0000256" key="1">
    <source>
        <dbReference type="ARBA" id="ARBA00005409"/>
    </source>
</evidence>
<organism evidence="3 4">
    <name type="scientific">Actinidia rufa</name>
    <dbReference type="NCBI Taxonomy" id="165716"/>
    <lineage>
        <taxon>Eukaryota</taxon>
        <taxon>Viridiplantae</taxon>
        <taxon>Streptophyta</taxon>
        <taxon>Embryophyta</taxon>
        <taxon>Tracheophyta</taxon>
        <taxon>Spermatophyta</taxon>
        <taxon>Magnoliopsida</taxon>
        <taxon>eudicotyledons</taxon>
        <taxon>Gunneridae</taxon>
        <taxon>Pentapetalae</taxon>
        <taxon>asterids</taxon>
        <taxon>Ericales</taxon>
        <taxon>Actinidiaceae</taxon>
        <taxon>Actinidia</taxon>
    </lineage>
</organism>
<comment type="caution">
    <text evidence="3">The sequence shown here is derived from an EMBL/GenBank/DDBJ whole genome shotgun (WGS) entry which is preliminary data.</text>
</comment>
<dbReference type="Pfam" id="PF02358">
    <property type="entry name" value="Trehalose_PPase"/>
    <property type="match status" value="1"/>
</dbReference>
<dbReference type="FunFam" id="3.30.70.1020:FF:000002">
    <property type="entry name" value="Trehalose-6-phosphate synthase 2"/>
    <property type="match status" value="1"/>
</dbReference>
<proteinExistence type="inferred from homology"/>
<reference evidence="3 4" key="1">
    <citation type="submission" date="2019-07" db="EMBL/GenBank/DDBJ databases">
        <title>De Novo Assembly of kiwifruit Actinidia rufa.</title>
        <authorList>
            <person name="Sugita-Konishi S."/>
            <person name="Sato K."/>
            <person name="Mori E."/>
            <person name="Abe Y."/>
            <person name="Kisaki G."/>
            <person name="Hamano K."/>
            <person name="Suezawa K."/>
            <person name="Otani M."/>
            <person name="Fukuda T."/>
            <person name="Manabe T."/>
            <person name="Gomi K."/>
            <person name="Tabuchi M."/>
            <person name="Akimitsu K."/>
            <person name="Kataoka I."/>
        </authorList>
    </citation>
    <scope>NUCLEOTIDE SEQUENCE [LARGE SCALE GENOMIC DNA]</scope>
    <source>
        <strain evidence="4">cv. Fuchu</strain>
    </source>
</reference>
<gene>
    <name evidence="3" type="ORF">Acr_20g0000830</name>
</gene>
<dbReference type="PANTHER" id="PTHR10788">
    <property type="entry name" value="TREHALOSE-6-PHOSPHATE SYNTHASE"/>
    <property type="match status" value="1"/>
</dbReference>